<dbReference type="Proteomes" id="UP000199582">
    <property type="component" value="Unassembled WGS sequence"/>
</dbReference>
<evidence type="ECO:0000313" key="3">
    <source>
        <dbReference type="EMBL" id="SEM06255.1"/>
    </source>
</evidence>
<feature type="region of interest" description="Disordered" evidence="1">
    <location>
        <begin position="54"/>
        <end position="85"/>
    </location>
</feature>
<feature type="compositionally biased region" description="Polar residues" evidence="1">
    <location>
        <begin position="62"/>
        <end position="78"/>
    </location>
</feature>
<evidence type="ECO:0000313" key="4">
    <source>
        <dbReference type="Proteomes" id="UP000199582"/>
    </source>
</evidence>
<name>A0A1H7VBG6_9RHOB</name>
<evidence type="ECO:0000256" key="1">
    <source>
        <dbReference type="SAM" id="MobiDB-lite"/>
    </source>
</evidence>
<keyword evidence="2" id="KW-0812">Transmembrane</keyword>
<dbReference type="EMBL" id="FOAG01000012">
    <property type="protein sequence ID" value="SEM06255.1"/>
    <property type="molecule type" value="Genomic_DNA"/>
</dbReference>
<dbReference type="OrthoDB" id="7746035at2"/>
<accession>A0A1H7VBG6</accession>
<protein>
    <submittedName>
        <fullName evidence="3">Uncharacterized protein</fullName>
    </submittedName>
</protein>
<gene>
    <name evidence="3" type="ORF">SAMN05443999_11222</name>
</gene>
<sequence length="85" mass="8806">MYTPNDDIRRQSQRDLQRYGPPGYESSGSTRGGLVALLVLVVLLGGLIAYSSLSGAPVDENGNLTDTTAPQSITNGTTAPAAPAE</sequence>
<feature type="transmembrane region" description="Helical" evidence="2">
    <location>
        <begin position="34"/>
        <end position="53"/>
    </location>
</feature>
<organism evidence="3 4">
    <name type="scientific">Roseovarius azorensis</name>
    <dbReference type="NCBI Taxonomy" id="1287727"/>
    <lineage>
        <taxon>Bacteria</taxon>
        <taxon>Pseudomonadati</taxon>
        <taxon>Pseudomonadota</taxon>
        <taxon>Alphaproteobacteria</taxon>
        <taxon>Rhodobacterales</taxon>
        <taxon>Roseobacteraceae</taxon>
        <taxon>Roseovarius</taxon>
    </lineage>
</organism>
<dbReference type="AlphaFoldDB" id="A0A1H7VBG6"/>
<feature type="region of interest" description="Disordered" evidence="1">
    <location>
        <begin position="1"/>
        <end position="30"/>
    </location>
</feature>
<keyword evidence="4" id="KW-1185">Reference proteome</keyword>
<reference evidence="3 4" key="1">
    <citation type="submission" date="2016-10" db="EMBL/GenBank/DDBJ databases">
        <authorList>
            <person name="de Groot N.N."/>
        </authorList>
    </citation>
    <scope>NUCLEOTIDE SEQUENCE [LARGE SCALE GENOMIC DNA]</scope>
    <source>
        <strain evidence="3 4">DSM 100674</strain>
    </source>
</reference>
<proteinExistence type="predicted"/>
<keyword evidence="2" id="KW-1133">Transmembrane helix</keyword>
<dbReference type="RefSeq" id="WP_093038753.1">
    <property type="nucleotide sequence ID" value="NZ_FOAG01000012.1"/>
</dbReference>
<feature type="compositionally biased region" description="Basic and acidic residues" evidence="1">
    <location>
        <begin position="1"/>
        <end position="17"/>
    </location>
</feature>
<evidence type="ECO:0000256" key="2">
    <source>
        <dbReference type="SAM" id="Phobius"/>
    </source>
</evidence>
<keyword evidence="2" id="KW-0472">Membrane</keyword>